<feature type="compositionally biased region" description="Acidic residues" evidence="1">
    <location>
        <begin position="263"/>
        <end position="282"/>
    </location>
</feature>
<dbReference type="PANTHER" id="PTHR10424">
    <property type="entry name" value="VIRAL ENVELOPE PROTEIN"/>
    <property type="match status" value="1"/>
</dbReference>
<organism evidence="3 4">
    <name type="scientific">Hirundo rustica rustica</name>
    <dbReference type="NCBI Taxonomy" id="333673"/>
    <lineage>
        <taxon>Eukaryota</taxon>
        <taxon>Metazoa</taxon>
        <taxon>Chordata</taxon>
        <taxon>Craniata</taxon>
        <taxon>Vertebrata</taxon>
        <taxon>Euteleostomi</taxon>
        <taxon>Archelosauria</taxon>
        <taxon>Archosauria</taxon>
        <taxon>Dinosauria</taxon>
        <taxon>Saurischia</taxon>
        <taxon>Theropoda</taxon>
        <taxon>Coelurosauria</taxon>
        <taxon>Aves</taxon>
        <taxon>Neognathae</taxon>
        <taxon>Neoaves</taxon>
        <taxon>Telluraves</taxon>
        <taxon>Australaves</taxon>
        <taxon>Passeriformes</taxon>
        <taxon>Sylvioidea</taxon>
        <taxon>Hirundinidae</taxon>
        <taxon>Hirundo</taxon>
    </lineage>
</organism>
<gene>
    <name evidence="3" type="ORF">DUI87_07386</name>
</gene>
<dbReference type="InterPro" id="IPR005166">
    <property type="entry name" value="RSV_p95_env"/>
</dbReference>
<dbReference type="EMBL" id="QRBI01000104">
    <property type="protein sequence ID" value="RMC15202.1"/>
    <property type="molecule type" value="Genomic_DNA"/>
</dbReference>
<evidence type="ECO:0000313" key="3">
    <source>
        <dbReference type="EMBL" id="RMC15202.1"/>
    </source>
</evidence>
<evidence type="ECO:0000256" key="2">
    <source>
        <dbReference type="SAM" id="Phobius"/>
    </source>
</evidence>
<sequence length="313" mass="34899">MATTHDADPLALPKGVVLICGNRAWAGIPPYLIGGPCTFGQLGLFTPNKTTLMDWERKNSTGLLIKKRDLAALDTNCDSEIMYWSKAKGVAITVFLPWVSIAKSLGELAHLECCVAKEENLTSNALANLLSDEEVTRQATLQNRAAIDYHLLLHSHRCEEFEGMCCFNLSTKAEDIHKAIQSLQDMVKNIKKGTNDWLSWLFENWGISDWAGSILKTVLLLLFIIMLVLVTFGVIKKMLVRLISSTTHSPSINHAVIPSAPELEDMELGEDSGEEDDPEEERGPESWPTHQPWFTETYPESEQLPPPFQFSSS</sequence>
<evidence type="ECO:0000313" key="4">
    <source>
        <dbReference type="Proteomes" id="UP000269221"/>
    </source>
</evidence>
<dbReference type="OrthoDB" id="9838443at2759"/>
<dbReference type="AlphaFoldDB" id="A0A3M0KPM8"/>
<dbReference type="Pfam" id="PF03708">
    <property type="entry name" value="Avian_gp85"/>
    <property type="match status" value="1"/>
</dbReference>
<keyword evidence="2" id="KW-1133">Transmembrane helix</keyword>
<keyword evidence="2" id="KW-0812">Transmembrane</keyword>
<proteinExistence type="predicted"/>
<dbReference type="Pfam" id="PF00429">
    <property type="entry name" value="TLV_coat"/>
    <property type="match status" value="1"/>
</dbReference>
<keyword evidence="2" id="KW-0472">Membrane</keyword>
<dbReference type="Gene3D" id="1.10.287.210">
    <property type="match status" value="1"/>
</dbReference>
<dbReference type="Proteomes" id="UP000269221">
    <property type="component" value="Unassembled WGS sequence"/>
</dbReference>
<feature type="compositionally biased region" description="Polar residues" evidence="1">
    <location>
        <begin position="288"/>
        <end position="300"/>
    </location>
</feature>
<feature type="region of interest" description="Disordered" evidence="1">
    <location>
        <begin position="263"/>
        <end position="313"/>
    </location>
</feature>
<feature type="transmembrane region" description="Helical" evidence="2">
    <location>
        <begin position="214"/>
        <end position="235"/>
    </location>
</feature>
<evidence type="ECO:0000256" key="1">
    <source>
        <dbReference type="SAM" id="MobiDB-lite"/>
    </source>
</evidence>
<accession>A0A3M0KPM8</accession>
<dbReference type="InterPro" id="IPR018154">
    <property type="entry name" value="TLV/ENV_coat_polyprotein"/>
</dbReference>
<dbReference type="SUPFAM" id="SSF58069">
    <property type="entry name" value="Virus ectodomain"/>
    <property type="match status" value="1"/>
</dbReference>
<name>A0A3M0KPM8_HIRRU</name>
<feature type="compositionally biased region" description="Pro residues" evidence="1">
    <location>
        <begin position="304"/>
        <end position="313"/>
    </location>
</feature>
<protein>
    <submittedName>
        <fullName evidence="3">Uncharacterized protein</fullName>
    </submittedName>
</protein>
<comment type="caution">
    <text evidence="3">The sequence shown here is derived from an EMBL/GenBank/DDBJ whole genome shotgun (WGS) entry which is preliminary data.</text>
</comment>
<reference evidence="3 4" key="1">
    <citation type="submission" date="2018-07" db="EMBL/GenBank/DDBJ databases">
        <title>A high quality draft genome assembly of the barn swallow (H. rustica rustica).</title>
        <authorList>
            <person name="Formenti G."/>
            <person name="Chiara M."/>
            <person name="Poveda L."/>
            <person name="Francoijs K.-J."/>
            <person name="Bonisoli-Alquati A."/>
            <person name="Canova L."/>
            <person name="Gianfranceschi L."/>
            <person name="Horner D.S."/>
            <person name="Saino N."/>
        </authorList>
    </citation>
    <scope>NUCLEOTIDE SEQUENCE [LARGE SCALE GENOMIC DNA]</scope>
    <source>
        <strain evidence="3">Chelidonia</strain>
        <tissue evidence="3">Blood</tissue>
    </source>
</reference>
<keyword evidence="4" id="KW-1185">Reference proteome</keyword>